<accession>A0A7Z7YVK9</accession>
<name>A0A7Z7YVK9_STACP</name>
<dbReference type="EMBL" id="SCHC01000001">
    <property type="protein sequence ID" value="TBW77652.1"/>
    <property type="molecule type" value="Genomic_DNA"/>
</dbReference>
<organism evidence="1 2">
    <name type="scientific">Staphylococcus capitis</name>
    <dbReference type="NCBI Taxonomy" id="29388"/>
    <lineage>
        <taxon>Bacteria</taxon>
        <taxon>Bacillati</taxon>
        <taxon>Bacillota</taxon>
        <taxon>Bacilli</taxon>
        <taxon>Bacillales</taxon>
        <taxon>Staphylococcaceae</taxon>
        <taxon>Staphylococcus</taxon>
    </lineage>
</organism>
<dbReference type="RefSeq" id="WP_064212333.1">
    <property type="nucleotide sequence ID" value="NZ_CP134832.1"/>
</dbReference>
<gene>
    <name evidence="1" type="ORF">EQ811_00855</name>
</gene>
<evidence type="ECO:0000313" key="2">
    <source>
        <dbReference type="Proteomes" id="UP000291949"/>
    </source>
</evidence>
<evidence type="ECO:0000313" key="1">
    <source>
        <dbReference type="EMBL" id="TBW77652.1"/>
    </source>
</evidence>
<reference evidence="1 2" key="1">
    <citation type="journal article" date="2019" name="Sci. Transl. Med.">
        <title>Quorum sensing between bacterial species on the skin protects against epidermal injury in atopic dermatitis.</title>
        <authorList>
            <person name="Williams M.R."/>
        </authorList>
    </citation>
    <scope>NUCLEOTIDE SEQUENCE [LARGE SCALE GENOMIC DNA]</scope>
    <source>
        <strain evidence="1 2">H8</strain>
    </source>
</reference>
<comment type="caution">
    <text evidence="1">The sequence shown here is derived from an EMBL/GenBank/DDBJ whole genome shotgun (WGS) entry which is preliminary data.</text>
</comment>
<proteinExistence type="predicted"/>
<protein>
    <submittedName>
        <fullName evidence="1">Uncharacterized protein</fullName>
    </submittedName>
</protein>
<dbReference type="Proteomes" id="UP000291949">
    <property type="component" value="Unassembled WGS sequence"/>
</dbReference>
<sequence>MFVSQYAIGFEAHLEMVLQNLIALAGARQRNQYLLISVSLPIALRTTNLHFVKEVSSRFTIALAIALRTTNLHFVKEVVLCNI</sequence>
<dbReference type="AlphaFoldDB" id="A0A7Z7YVK9"/>